<evidence type="ECO:0000313" key="2">
    <source>
        <dbReference type="Proteomes" id="UP000202763"/>
    </source>
</evidence>
<dbReference type="RefSeq" id="YP_009225543.1">
    <property type="nucleotide sequence ID" value="NC_029094.1"/>
</dbReference>
<dbReference type="OrthoDB" id="40085at10239"/>
<dbReference type="GeneID" id="26796604"/>
<dbReference type="EMBL" id="KR534323">
    <property type="protein sequence ID" value="AKO61010.1"/>
    <property type="molecule type" value="Genomic_DNA"/>
</dbReference>
<name>A0A0H4J264_9CAUD</name>
<dbReference type="KEGG" id="vg:26796604"/>
<reference evidence="1 2" key="1">
    <citation type="submission" date="2015-05" db="EMBL/GenBank/DDBJ databases">
        <authorList>
            <person name="Wang D.B."/>
            <person name="Wang M."/>
        </authorList>
    </citation>
    <scope>NUCLEOTIDE SEQUENCE [LARGE SCALE GENOMIC DNA]</scope>
</reference>
<keyword evidence="2" id="KW-1185">Reference proteome</keyword>
<dbReference type="Proteomes" id="UP000202763">
    <property type="component" value="Segment"/>
</dbReference>
<proteinExistence type="predicted"/>
<protein>
    <submittedName>
        <fullName evidence="1">Uncharacterized protein</fullName>
    </submittedName>
</protein>
<accession>A0A0H4J264</accession>
<evidence type="ECO:0000313" key="1">
    <source>
        <dbReference type="EMBL" id="AKO61010.1"/>
    </source>
</evidence>
<organism evidence="1 2">
    <name type="scientific">Pseudoalteromonas phage H101</name>
    <dbReference type="NCBI Taxonomy" id="1654919"/>
    <lineage>
        <taxon>Viruses</taxon>
        <taxon>Duplodnaviria</taxon>
        <taxon>Heunggongvirae</taxon>
        <taxon>Uroviricota</taxon>
        <taxon>Caudoviricetes</taxon>
        <taxon>Shandongvirus</taxon>
        <taxon>Shandongvirus H101</taxon>
    </lineage>
</organism>
<sequence>MKTLLNNKPPPKNRDFLGLVDHQTRYWDIFFYGRKEDGLRKAEFVDRGLFSMPKLLGWVELPDIEDV</sequence>